<feature type="domain" description="Little elongation complex subunit 2 C-terminal" evidence="1">
    <location>
        <begin position="558"/>
        <end position="731"/>
    </location>
</feature>
<dbReference type="AlphaFoldDB" id="T1HUA0"/>
<proteinExistence type="predicted"/>
<dbReference type="STRING" id="13249.T1HUA0"/>
<evidence type="ECO:0000313" key="3">
    <source>
        <dbReference type="Proteomes" id="UP000015103"/>
    </source>
</evidence>
<evidence type="ECO:0000259" key="1">
    <source>
        <dbReference type="Pfam" id="PF10505"/>
    </source>
</evidence>
<dbReference type="GO" id="GO:0008023">
    <property type="term" value="C:transcription elongation factor complex"/>
    <property type="evidence" value="ECO:0007669"/>
    <property type="project" value="InterPro"/>
</dbReference>
<dbReference type="GO" id="GO:0042795">
    <property type="term" value="P:snRNA transcription by RNA polymerase II"/>
    <property type="evidence" value="ECO:0007669"/>
    <property type="project" value="TreeGrafter"/>
</dbReference>
<sequence length="745" mass="85434">MAFNVPEFKSGSEGIDEDEEALEVELRKKRNKHFFLNDADFDDWWSSLDSRVEKKSFGEQEEDIFKYSVILKSFRNEYETDSLLTGKSLKLLFDGQIDLNKKEALPDLQKRSIEVLVPGYNQNSFIPNTSCLTFSEMVTCHAVIEAGSAQNQEQFNIWQICKPKLEEEQLQYIEFAREQWIDGDCKRHAVLLPHVKDLVDLYWKVRLERVYLCPKFYIQKEIISLASTSLEEVELKFVKQLESIGRPAKYYIPDLWTFVVNVNTVANSIIKPEVGWSQQAGNAQYYKQLHPKLLEKGYHSDVSKDNTAIKLAKENAVNIVLSSSAFSYLVDNQAAGINSTWSLPITVIEYQTDHGAKKIAFIDKKLPPLAMTAVDRNKYYAKLALKKLLIKVPQNYSRFYFYQFTLFLFYCNLRDPAAGIYDADSVETFGVDSPKKKLKYRNLHKKIKKRCYYCELKETANTKQEDVLPKIETLQMQEDNVSKSGEISDSDDSISLSIDLGEENTDKIENGELNNEEKLEKDQEISVSSELSNSQLPTGTCCCTYEWIEDQSENTEFNKEPVQKPYKLSPKLEYQTEFGAEAATLNEILREWASLYIRPSTTLARVRIDAVKGELIQIQHLTTAELTVECQRLHKFNPRDRLPTVHSILVKISDLPAGTYVLSHKPKNGTFVDLCKSVESGGGHSYNLHLSYNMVDPTVVAPQRSPFRPLDPAVITPTFKYFKRAPCTFAPKKYKSKRSLLKDNT</sequence>
<dbReference type="EnsemblMetazoa" id="RPRC007620-RA">
    <property type="protein sequence ID" value="RPRC007620-PA"/>
    <property type="gene ID" value="RPRC007620"/>
</dbReference>
<dbReference type="PANTHER" id="PTHR14633">
    <property type="entry name" value="LITTLE ELONGATION COMPLEX SUBUNIT 2"/>
    <property type="match status" value="1"/>
</dbReference>
<dbReference type="GO" id="GO:0045945">
    <property type="term" value="P:positive regulation of transcription by RNA polymerase III"/>
    <property type="evidence" value="ECO:0007669"/>
    <property type="project" value="TreeGrafter"/>
</dbReference>
<dbReference type="eggNOG" id="ENOG502T80U">
    <property type="taxonomic scope" value="Eukaryota"/>
</dbReference>
<dbReference type="HOGENOM" id="CLU_390901_0_0_1"/>
<dbReference type="EMBL" id="ACPB03019114">
    <property type="status" value="NOT_ANNOTATED_CDS"/>
    <property type="molecule type" value="Genomic_DNA"/>
</dbReference>
<reference evidence="2" key="1">
    <citation type="submission" date="2015-05" db="UniProtKB">
        <authorList>
            <consortium name="EnsemblMetazoa"/>
        </authorList>
    </citation>
    <scope>IDENTIFICATION</scope>
</reference>
<dbReference type="GO" id="GO:0042796">
    <property type="term" value="P:snRNA transcription by RNA polymerase III"/>
    <property type="evidence" value="ECO:0007669"/>
    <property type="project" value="TreeGrafter"/>
</dbReference>
<keyword evidence="3" id="KW-1185">Reference proteome</keyword>
<dbReference type="PANTHER" id="PTHR14633:SF3">
    <property type="entry name" value="LITTLE ELONGATION COMPLEX SUBUNIT 2"/>
    <property type="match status" value="1"/>
</dbReference>
<dbReference type="VEuPathDB" id="VectorBase:RPRC007620"/>
<organism evidence="2 3">
    <name type="scientific">Rhodnius prolixus</name>
    <name type="common">Triatomid bug</name>
    <dbReference type="NCBI Taxonomy" id="13249"/>
    <lineage>
        <taxon>Eukaryota</taxon>
        <taxon>Metazoa</taxon>
        <taxon>Ecdysozoa</taxon>
        <taxon>Arthropoda</taxon>
        <taxon>Hexapoda</taxon>
        <taxon>Insecta</taxon>
        <taxon>Pterygota</taxon>
        <taxon>Neoptera</taxon>
        <taxon>Paraneoptera</taxon>
        <taxon>Hemiptera</taxon>
        <taxon>Heteroptera</taxon>
        <taxon>Panheteroptera</taxon>
        <taxon>Cimicomorpha</taxon>
        <taxon>Reduviidae</taxon>
        <taxon>Triatominae</taxon>
        <taxon>Rhodnius</taxon>
    </lineage>
</organism>
<accession>T1HUA0</accession>
<evidence type="ECO:0000313" key="2">
    <source>
        <dbReference type="EnsemblMetazoa" id="RPRC007620-PA"/>
    </source>
</evidence>
<dbReference type="InParanoid" id="T1HUA0"/>
<dbReference type="Proteomes" id="UP000015103">
    <property type="component" value="Unassembled WGS sequence"/>
</dbReference>
<protein>
    <submittedName>
        <fullName evidence="2">NARG2_C domain-containing protein</fullName>
    </submittedName>
</protein>
<dbReference type="InterPro" id="IPR019535">
    <property type="entry name" value="ICE2_C"/>
</dbReference>
<name>T1HUA0_RHOPR</name>
<dbReference type="Pfam" id="PF10505">
    <property type="entry name" value="NARG2_C"/>
    <property type="match status" value="1"/>
</dbReference>
<dbReference type="OMA" id="VIMTESH"/>